<name>A0ABV6KI74_9BACI</name>
<dbReference type="InterPro" id="IPR036237">
    <property type="entry name" value="Xyl_isomerase-like_sf"/>
</dbReference>
<dbReference type="PANTHER" id="PTHR12110">
    <property type="entry name" value="HYDROXYPYRUVATE ISOMERASE"/>
    <property type="match status" value="1"/>
</dbReference>
<comment type="caution">
    <text evidence="2">The sequence shown here is derived from an EMBL/GenBank/DDBJ whole genome shotgun (WGS) entry which is preliminary data.</text>
</comment>
<dbReference type="PANTHER" id="PTHR12110:SF41">
    <property type="entry name" value="INOSOSE DEHYDRATASE"/>
    <property type="match status" value="1"/>
</dbReference>
<keyword evidence="3" id="KW-1185">Reference proteome</keyword>
<dbReference type="Pfam" id="PF01261">
    <property type="entry name" value="AP_endonuc_2"/>
    <property type="match status" value="1"/>
</dbReference>
<organism evidence="2 3">
    <name type="scientific">Halalkalibacter kiskunsagensis</name>
    <dbReference type="NCBI Taxonomy" id="1548599"/>
    <lineage>
        <taxon>Bacteria</taxon>
        <taxon>Bacillati</taxon>
        <taxon>Bacillota</taxon>
        <taxon>Bacilli</taxon>
        <taxon>Bacillales</taxon>
        <taxon>Bacillaceae</taxon>
        <taxon>Halalkalibacter</taxon>
    </lineage>
</organism>
<sequence>MKSKFAAQLYTVRNELKKDYPAVFRELKEMGWAGVQLSALPEGYDPHEIAALLKETSLGTAGIHISLERLERELDSVLEEVHLYNTRDIICPNLPKEYQSVEGYQHVRETLNNIADKAKGFRISYHNHAFEFETDINGQSALRYLLEPTHENMVLAEVDVYWVKKGGQDPLQFIQPYRGRMPIIHLKDMTADEHQTFAEVGTGLIDFEPILRWGEQSGVEWYAVEQDQCSGNPMDSLQISLNNLNKLATQLV</sequence>
<dbReference type="EMBL" id="JBHLUX010000090">
    <property type="protein sequence ID" value="MFC0473021.1"/>
    <property type="molecule type" value="Genomic_DNA"/>
</dbReference>
<gene>
    <name evidence="2" type="ORF">ACFFHM_21635</name>
</gene>
<evidence type="ECO:0000259" key="1">
    <source>
        <dbReference type="Pfam" id="PF01261"/>
    </source>
</evidence>
<proteinExistence type="predicted"/>
<dbReference type="InterPro" id="IPR050312">
    <property type="entry name" value="IolE/XylAMocC-like"/>
</dbReference>
<dbReference type="SUPFAM" id="SSF51658">
    <property type="entry name" value="Xylose isomerase-like"/>
    <property type="match status" value="1"/>
</dbReference>
<reference evidence="2 3" key="1">
    <citation type="submission" date="2024-09" db="EMBL/GenBank/DDBJ databases">
        <authorList>
            <person name="Sun Q."/>
            <person name="Mori K."/>
        </authorList>
    </citation>
    <scope>NUCLEOTIDE SEQUENCE [LARGE SCALE GENOMIC DNA]</scope>
    <source>
        <strain evidence="2 3">NCAIM B.02610</strain>
    </source>
</reference>
<keyword evidence="2" id="KW-0413">Isomerase</keyword>
<dbReference type="InterPro" id="IPR013022">
    <property type="entry name" value="Xyl_isomerase-like_TIM-brl"/>
</dbReference>
<dbReference type="GO" id="GO:0016853">
    <property type="term" value="F:isomerase activity"/>
    <property type="evidence" value="ECO:0007669"/>
    <property type="project" value="UniProtKB-KW"/>
</dbReference>
<protein>
    <submittedName>
        <fullName evidence="2">Sugar phosphate isomerase/epimerase</fullName>
    </submittedName>
</protein>
<evidence type="ECO:0000313" key="3">
    <source>
        <dbReference type="Proteomes" id="UP001589838"/>
    </source>
</evidence>
<accession>A0ABV6KI74</accession>
<dbReference type="Gene3D" id="3.20.20.150">
    <property type="entry name" value="Divalent-metal-dependent TIM barrel enzymes"/>
    <property type="match status" value="1"/>
</dbReference>
<feature type="domain" description="Xylose isomerase-like TIM barrel" evidence="1">
    <location>
        <begin position="24"/>
        <end position="226"/>
    </location>
</feature>
<dbReference type="RefSeq" id="WP_335961195.1">
    <property type="nucleotide sequence ID" value="NZ_JAXBLX010000015.1"/>
</dbReference>
<evidence type="ECO:0000313" key="2">
    <source>
        <dbReference type="EMBL" id="MFC0473021.1"/>
    </source>
</evidence>
<dbReference type="Proteomes" id="UP001589838">
    <property type="component" value="Unassembled WGS sequence"/>
</dbReference>